<evidence type="ECO:0000313" key="3">
    <source>
        <dbReference type="Proteomes" id="UP000190140"/>
    </source>
</evidence>
<accession>A0A1V4I4V3</accession>
<dbReference type="Pfam" id="PF01381">
    <property type="entry name" value="HTH_3"/>
    <property type="match status" value="1"/>
</dbReference>
<feature type="domain" description="HTH cro/C1-type" evidence="1">
    <location>
        <begin position="14"/>
        <end position="67"/>
    </location>
</feature>
<gene>
    <name evidence="2" type="ORF">CLOTH_18940</name>
</gene>
<dbReference type="CDD" id="cd00093">
    <property type="entry name" value="HTH_XRE"/>
    <property type="match status" value="1"/>
</dbReference>
<name>A0A1V4I4V3_9FIRM</name>
<reference evidence="2 3" key="1">
    <citation type="submission" date="2017-03" db="EMBL/GenBank/DDBJ databases">
        <title>Genome sequence of Clostridium thermoalcaliphilum DSM 7309.</title>
        <authorList>
            <person name="Poehlein A."/>
            <person name="Daniel R."/>
        </authorList>
    </citation>
    <scope>NUCLEOTIDE SEQUENCE [LARGE SCALE GENOMIC DNA]</scope>
    <source>
        <strain evidence="2 3">DSM 7309</strain>
    </source>
</reference>
<dbReference type="EMBL" id="MZGW01000010">
    <property type="protein sequence ID" value="OPJ54929.1"/>
    <property type="molecule type" value="Genomic_DNA"/>
</dbReference>
<protein>
    <recommendedName>
        <fullName evidence="1">HTH cro/C1-type domain-containing protein</fullName>
    </recommendedName>
</protein>
<dbReference type="OrthoDB" id="1796720at2"/>
<evidence type="ECO:0000313" key="2">
    <source>
        <dbReference type="EMBL" id="OPJ54929.1"/>
    </source>
</evidence>
<keyword evidence="3" id="KW-1185">Reference proteome</keyword>
<dbReference type="SMART" id="SM00530">
    <property type="entry name" value="HTH_XRE"/>
    <property type="match status" value="1"/>
</dbReference>
<proteinExistence type="predicted"/>
<evidence type="ECO:0000259" key="1">
    <source>
        <dbReference type="PROSITE" id="PS50943"/>
    </source>
</evidence>
<dbReference type="Gene3D" id="1.10.260.40">
    <property type="entry name" value="lambda repressor-like DNA-binding domains"/>
    <property type="match status" value="1"/>
</dbReference>
<dbReference type="SUPFAM" id="SSF47413">
    <property type="entry name" value="lambda repressor-like DNA-binding domains"/>
    <property type="match status" value="1"/>
</dbReference>
<dbReference type="RefSeq" id="WP_079413424.1">
    <property type="nucleotide sequence ID" value="NZ_MZGW01000010.1"/>
</dbReference>
<dbReference type="InterPro" id="IPR001387">
    <property type="entry name" value="Cro/C1-type_HTH"/>
</dbReference>
<dbReference type="InterPro" id="IPR010982">
    <property type="entry name" value="Lambda_DNA-bd_dom_sf"/>
</dbReference>
<dbReference type="GO" id="GO:0003677">
    <property type="term" value="F:DNA binding"/>
    <property type="evidence" value="ECO:0007669"/>
    <property type="project" value="InterPro"/>
</dbReference>
<comment type="caution">
    <text evidence="2">The sequence shown here is derived from an EMBL/GenBank/DDBJ whole genome shotgun (WGS) entry which is preliminary data.</text>
</comment>
<dbReference type="STRING" id="29349.CLOTH_18940"/>
<dbReference type="Proteomes" id="UP000190140">
    <property type="component" value="Unassembled WGS sequence"/>
</dbReference>
<dbReference type="PROSITE" id="PS50943">
    <property type="entry name" value="HTH_CROC1"/>
    <property type="match status" value="1"/>
</dbReference>
<organism evidence="2 3">
    <name type="scientific">Alkalithermobacter paradoxus</name>
    <dbReference type="NCBI Taxonomy" id="29349"/>
    <lineage>
        <taxon>Bacteria</taxon>
        <taxon>Bacillati</taxon>
        <taxon>Bacillota</taxon>
        <taxon>Clostridia</taxon>
        <taxon>Peptostreptococcales</taxon>
        <taxon>Tepidibacteraceae</taxon>
        <taxon>Alkalithermobacter</taxon>
    </lineage>
</organism>
<dbReference type="AlphaFoldDB" id="A0A1V4I4V3"/>
<sequence length="151" mass="17840">MNKEEVINIISRKLKLIRAEYDYSQDKLSELLGISKKTLIQVEKERSELSWTACIAVCTLFRDSEILKMSFGEDPVKFIQIVALGKLYFPKNKTMGGKVWWKEIKSMNGFKIQQNIISSHYRIVDDKNNRWYSSFDKDYIDKKFEILINEN</sequence>